<accession>C8PI41</accession>
<sequence length="258" mass="29953">MKVITIAVVNGRVVNEKELIASIADYDDFTAVAEQLRKGLKSRYFTSREHARIYKKISVETGFRRVRFDYKPYKDKISNLIAEGYTVKAILKKIGEEDEAFKNAVTAPGLTHFISVTFKDEKTRLRATAKKSEDFLYAYRFEIKKMHFQGVSNKEILKYMKAHYEKDFAKVSERDLANFIEANAVLDTDRKLSLYKKPSLYDPHFSEIMKLYASGMRVYDIWKTLKAKYPELAKLQAPSLYQFIANNALGKAKYMQKD</sequence>
<dbReference type="AlphaFoldDB" id="C8PI41"/>
<keyword evidence="2" id="KW-1185">Reference proteome</keyword>
<protein>
    <submittedName>
        <fullName evidence="1">Uncharacterized protein</fullName>
    </submittedName>
</protein>
<dbReference type="RefSeq" id="WP_005871454.1">
    <property type="nucleotide sequence ID" value="NZ_ACYG01000025.1"/>
</dbReference>
<evidence type="ECO:0000313" key="2">
    <source>
        <dbReference type="Proteomes" id="UP000005709"/>
    </source>
</evidence>
<dbReference type="STRING" id="824.CGRAC_0143"/>
<name>C8PI41_9BACT</name>
<gene>
    <name evidence="1" type="ORF">CAMGR0001_0022</name>
</gene>
<proteinExistence type="predicted"/>
<evidence type="ECO:0000313" key="1">
    <source>
        <dbReference type="EMBL" id="EEV17431.1"/>
    </source>
</evidence>
<comment type="caution">
    <text evidence="1">The sequence shown here is derived from an EMBL/GenBank/DDBJ whole genome shotgun (WGS) entry which is preliminary data.</text>
</comment>
<dbReference type="EMBL" id="ACYG01000025">
    <property type="protein sequence ID" value="EEV17431.1"/>
    <property type="molecule type" value="Genomic_DNA"/>
</dbReference>
<dbReference type="Proteomes" id="UP000005709">
    <property type="component" value="Unassembled WGS sequence"/>
</dbReference>
<reference evidence="1 2" key="1">
    <citation type="submission" date="2009-07" db="EMBL/GenBank/DDBJ databases">
        <authorList>
            <person name="Madupu R."/>
            <person name="Sebastian Y."/>
            <person name="Durkin A.S."/>
            <person name="Torralba M."/>
            <person name="Methe B."/>
            <person name="Sutton G.G."/>
            <person name="Strausberg R.L."/>
            <person name="Nelson K.E."/>
        </authorList>
    </citation>
    <scope>NUCLEOTIDE SEQUENCE [LARGE SCALE GENOMIC DNA]</scope>
    <source>
        <strain evidence="1 2">RM3268</strain>
    </source>
</reference>
<organism evidence="1 2">
    <name type="scientific">Campylobacter gracilis RM3268</name>
    <dbReference type="NCBI Taxonomy" id="553220"/>
    <lineage>
        <taxon>Bacteria</taxon>
        <taxon>Pseudomonadati</taxon>
        <taxon>Campylobacterota</taxon>
        <taxon>Epsilonproteobacteria</taxon>
        <taxon>Campylobacterales</taxon>
        <taxon>Campylobacteraceae</taxon>
        <taxon>Campylobacter</taxon>
    </lineage>
</organism>